<keyword evidence="2" id="KW-0472">Membrane</keyword>
<feature type="domain" description="Reverse transcriptase/retrotransposon-derived protein RNase H-like" evidence="3">
    <location>
        <begin position="58"/>
        <end position="115"/>
    </location>
</feature>
<evidence type="ECO:0000313" key="4">
    <source>
        <dbReference type="EMBL" id="WKA09124.1"/>
    </source>
</evidence>
<reference evidence="4 5" key="1">
    <citation type="journal article" date="2023" name="Hortic Res">
        <title>The complete reference genome for grapevine (Vitis vinifera L.) genetics and breeding.</title>
        <authorList>
            <person name="Shi X."/>
            <person name="Cao S."/>
            <person name="Wang X."/>
            <person name="Huang S."/>
            <person name="Wang Y."/>
            <person name="Liu Z."/>
            <person name="Liu W."/>
            <person name="Leng X."/>
            <person name="Peng Y."/>
            <person name="Wang N."/>
            <person name="Wang Y."/>
            <person name="Ma Z."/>
            <person name="Xu X."/>
            <person name="Zhang F."/>
            <person name="Xue H."/>
            <person name="Zhong H."/>
            <person name="Wang Y."/>
            <person name="Zhang K."/>
            <person name="Velt A."/>
            <person name="Avia K."/>
            <person name="Holtgrawe D."/>
            <person name="Grimplet J."/>
            <person name="Matus J.T."/>
            <person name="Ware D."/>
            <person name="Wu X."/>
            <person name="Wang H."/>
            <person name="Liu C."/>
            <person name="Fang Y."/>
            <person name="Rustenholz C."/>
            <person name="Cheng Z."/>
            <person name="Xiao H."/>
            <person name="Zhou Y."/>
        </authorList>
    </citation>
    <scope>NUCLEOTIDE SEQUENCE [LARGE SCALE GENOMIC DNA]</scope>
    <source>
        <strain evidence="5">cv. Pinot noir / PN40024</strain>
        <tissue evidence="4">Leaf</tissue>
    </source>
</reference>
<protein>
    <recommendedName>
        <fullName evidence="3">Reverse transcriptase/retrotransposon-derived protein RNase H-like domain-containing protein</fullName>
    </recommendedName>
</protein>
<evidence type="ECO:0000256" key="2">
    <source>
        <dbReference type="SAM" id="Phobius"/>
    </source>
</evidence>
<dbReference type="PANTHER" id="PTHR37984">
    <property type="entry name" value="PROTEIN CBG26694"/>
    <property type="match status" value="1"/>
</dbReference>
<proteinExistence type="predicted"/>
<dbReference type="Pfam" id="PF17919">
    <property type="entry name" value="RT_RNaseH_2"/>
    <property type="match status" value="1"/>
</dbReference>
<keyword evidence="5" id="KW-1185">Reference proteome</keyword>
<dbReference type="InterPro" id="IPR043128">
    <property type="entry name" value="Rev_trsase/Diguanyl_cyclase"/>
</dbReference>
<keyword evidence="1" id="KW-0511">Multifunctional enzyme</keyword>
<dbReference type="SUPFAM" id="SSF56672">
    <property type="entry name" value="DNA/RNA polymerases"/>
    <property type="match status" value="1"/>
</dbReference>
<dbReference type="Proteomes" id="UP001227230">
    <property type="component" value="Chromosome 17"/>
</dbReference>
<dbReference type="EMBL" id="CP126664">
    <property type="protein sequence ID" value="WKA09124.1"/>
    <property type="molecule type" value="Genomic_DNA"/>
</dbReference>
<evidence type="ECO:0000313" key="5">
    <source>
        <dbReference type="Proteomes" id="UP001227230"/>
    </source>
</evidence>
<accession>A0ABY9DMW1</accession>
<dbReference type="InterPro" id="IPR043502">
    <property type="entry name" value="DNA/RNA_pol_sf"/>
</dbReference>
<dbReference type="InterPro" id="IPR050951">
    <property type="entry name" value="Retrovirus_Pol_polyprotein"/>
</dbReference>
<gene>
    <name evidence="4" type="ORF">VitviT2T_026801</name>
</gene>
<keyword evidence="2" id="KW-0812">Transmembrane</keyword>
<feature type="transmembrane region" description="Helical" evidence="2">
    <location>
        <begin position="71"/>
        <end position="89"/>
    </location>
</feature>
<dbReference type="InterPro" id="IPR041577">
    <property type="entry name" value="RT_RNaseH_2"/>
</dbReference>
<sequence length="116" mass="13317">MDHSKVEVVQEWQRPTNVFEVRSFLGLDGYYRKFVEDSSRIAAPMTRSTRKGVKFEWKECENAFQELKRKLTTALVLTALISGNLFTVYYDSSTMGLGCVLIQQGKVVAYALRQLK</sequence>
<dbReference type="Gene3D" id="3.30.70.270">
    <property type="match status" value="1"/>
</dbReference>
<dbReference type="PANTHER" id="PTHR37984:SF5">
    <property type="entry name" value="PROTEIN NYNRIN-LIKE"/>
    <property type="match status" value="1"/>
</dbReference>
<evidence type="ECO:0000256" key="1">
    <source>
        <dbReference type="ARBA" id="ARBA00023268"/>
    </source>
</evidence>
<organism evidence="4 5">
    <name type="scientific">Vitis vinifera</name>
    <name type="common">Grape</name>
    <dbReference type="NCBI Taxonomy" id="29760"/>
    <lineage>
        <taxon>Eukaryota</taxon>
        <taxon>Viridiplantae</taxon>
        <taxon>Streptophyta</taxon>
        <taxon>Embryophyta</taxon>
        <taxon>Tracheophyta</taxon>
        <taxon>Spermatophyta</taxon>
        <taxon>Magnoliopsida</taxon>
        <taxon>eudicotyledons</taxon>
        <taxon>Gunneridae</taxon>
        <taxon>Pentapetalae</taxon>
        <taxon>rosids</taxon>
        <taxon>Vitales</taxon>
        <taxon>Vitaceae</taxon>
        <taxon>Viteae</taxon>
        <taxon>Vitis</taxon>
    </lineage>
</organism>
<name>A0ABY9DMW1_VITVI</name>
<evidence type="ECO:0000259" key="3">
    <source>
        <dbReference type="Pfam" id="PF17919"/>
    </source>
</evidence>
<keyword evidence="2" id="KW-1133">Transmembrane helix</keyword>